<organism evidence="2 3">
    <name type="scientific">Streptomyces solicathayae</name>
    <dbReference type="NCBI Taxonomy" id="3081768"/>
    <lineage>
        <taxon>Bacteria</taxon>
        <taxon>Bacillati</taxon>
        <taxon>Actinomycetota</taxon>
        <taxon>Actinomycetes</taxon>
        <taxon>Kitasatosporales</taxon>
        <taxon>Streptomycetaceae</taxon>
        <taxon>Streptomyces</taxon>
    </lineage>
</organism>
<keyword evidence="3" id="KW-1185">Reference proteome</keyword>
<dbReference type="RefSeq" id="WP_318105020.1">
    <property type="nucleotide sequence ID" value="NZ_CP137573.1"/>
</dbReference>
<accession>A0ABZ0LVT9</accession>
<reference evidence="2 3" key="1">
    <citation type="submission" date="2023-10" db="EMBL/GenBank/DDBJ databases">
        <title>The genome sequence of Streptomyces sp. HUAS YS2.</title>
        <authorList>
            <person name="Mo P."/>
        </authorList>
    </citation>
    <scope>NUCLEOTIDE SEQUENCE [LARGE SCALE GENOMIC DNA]</scope>
    <source>
        <strain evidence="2 3">HUAS YS2</strain>
    </source>
</reference>
<dbReference type="EMBL" id="CP137573">
    <property type="protein sequence ID" value="WOX23301.1"/>
    <property type="molecule type" value="Genomic_DNA"/>
</dbReference>
<evidence type="ECO:0000313" key="3">
    <source>
        <dbReference type="Proteomes" id="UP001301731"/>
    </source>
</evidence>
<proteinExistence type="predicted"/>
<evidence type="ECO:0000313" key="2">
    <source>
        <dbReference type="EMBL" id="WOX23301.1"/>
    </source>
</evidence>
<sequence length="195" mass="19999">MAALIGCGGQEDDLGQTDQGGTDKPKESTVSLAPDMVRTALVSEASAPEGWGSTFGEVLDGQEAVGTCTGHTEANCGGVIAYGRANYSPNGGTGAVTFHIYSFQAPDDARATMKSTAPSEQELAESGAKPLEISAGAEETTAFTGPEEDEVVMRVGGVIVRMVSNHPAKKPDLQAFAKIQIDRVKVVAAGGNPDA</sequence>
<name>A0ABZ0LVT9_9ACTN</name>
<feature type="region of interest" description="Disordered" evidence="1">
    <location>
        <begin position="1"/>
        <end position="29"/>
    </location>
</feature>
<gene>
    <name evidence="2" type="ORF">R2D22_18635</name>
</gene>
<evidence type="ECO:0008006" key="4">
    <source>
        <dbReference type="Google" id="ProtNLM"/>
    </source>
</evidence>
<protein>
    <recommendedName>
        <fullName evidence="4">Lipoprotein</fullName>
    </recommendedName>
</protein>
<evidence type="ECO:0000256" key="1">
    <source>
        <dbReference type="SAM" id="MobiDB-lite"/>
    </source>
</evidence>
<dbReference type="Proteomes" id="UP001301731">
    <property type="component" value="Chromosome"/>
</dbReference>